<feature type="compositionally biased region" description="Low complexity" evidence="1">
    <location>
        <begin position="807"/>
        <end position="824"/>
    </location>
</feature>
<feature type="compositionally biased region" description="Polar residues" evidence="1">
    <location>
        <begin position="1170"/>
        <end position="1181"/>
    </location>
</feature>
<feature type="compositionally biased region" description="Polar residues" evidence="1">
    <location>
        <begin position="884"/>
        <end position="898"/>
    </location>
</feature>
<feature type="compositionally biased region" description="Low complexity" evidence="1">
    <location>
        <begin position="973"/>
        <end position="992"/>
    </location>
</feature>
<reference evidence="2 3" key="1">
    <citation type="journal article" date="2011" name="PLoS Genet.">
        <title>Genome sequencing and comparative transcriptomics of the model entomopathogenic fungi Metarhizium anisopliae and M. acridum.</title>
        <authorList>
            <person name="Gao Q."/>
            <person name="Jin K."/>
            <person name="Ying S.H."/>
            <person name="Zhang Y."/>
            <person name="Xiao G."/>
            <person name="Shang Y."/>
            <person name="Duan Z."/>
            <person name="Hu X."/>
            <person name="Xie X.Q."/>
            <person name="Zhou G."/>
            <person name="Peng G."/>
            <person name="Luo Z."/>
            <person name="Huang W."/>
            <person name="Wang B."/>
            <person name="Fang W."/>
            <person name="Wang S."/>
            <person name="Zhong Y."/>
            <person name="Ma L.J."/>
            <person name="St Leger R.J."/>
            <person name="Zhao G.P."/>
            <person name="Pei Y."/>
            <person name="Feng M.G."/>
            <person name="Xia Y."/>
            <person name="Wang C."/>
        </authorList>
    </citation>
    <scope>NUCLEOTIDE SEQUENCE [LARGE SCALE GENOMIC DNA]</scope>
    <source>
        <strain evidence="2 3">CQMa 102</strain>
    </source>
</reference>
<evidence type="ECO:0000313" key="2">
    <source>
        <dbReference type="EMBL" id="EFY89067.1"/>
    </source>
</evidence>
<feature type="compositionally biased region" description="Basic and acidic residues" evidence="1">
    <location>
        <begin position="919"/>
        <end position="929"/>
    </location>
</feature>
<protein>
    <submittedName>
        <fullName evidence="2">Uncharacterized protein</fullName>
    </submittedName>
</protein>
<dbReference type="OMA" id="GSHIENP"/>
<feature type="compositionally biased region" description="Polar residues" evidence="1">
    <location>
        <begin position="1089"/>
        <end position="1099"/>
    </location>
</feature>
<evidence type="ECO:0000313" key="3">
    <source>
        <dbReference type="Proteomes" id="UP000002499"/>
    </source>
</evidence>
<feature type="region of interest" description="Disordered" evidence="1">
    <location>
        <begin position="608"/>
        <end position="637"/>
    </location>
</feature>
<feature type="compositionally biased region" description="Polar residues" evidence="1">
    <location>
        <begin position="425"/>
        <end position="439"/>
    </location>
</feature>
<organism evidence="3">
    <name type="scientific">Metarhizium acridum (strain CQMa 102)</name>
    <dbReference type="NCBI Taxonomy" id="655827"/>
    <lineage>
        <taxon>Eukaryota</taxon>
        <taxon>Fungi</taxon>
        <taxon>Dikarya</taxon>
        <taxon>Ascomycota</taxon>
        <taxon>Pezizomycotina</taxon>
        <taxon>Sordariomycetes</taxon>
        <taxon>Hypocreomycetidae</taxon>
        <taxon>Hypocreales</taxon>
        <taxon>Clavicipitaceae</taxon>
        <taxon>Metarhizium</taxon>
    </lineage>
</organism>
<dbReference type="OrthoDB" id="3941926at2759"/>
<feature type="compositionally biased region" description="Polar residues" evidence="1">
    <location>
        <begin position="1202"/>
        <end position="1254"/>
    </location>
</feature>
<keyword evidence="3" id="KW-1185">Reference proteome</keyword>
<feature type="compositionally biased region" description="Basic and acidic residues" evidence="1">
    <location>
        <begin position="624"/>
        <end position="636"/>
    </location>
</feature>
<feature type="region of interest" description="Disordered" evidence="1">
    <location>
        <begin position="806"/>
        <end position="993"/>
    </location>
</feature>
<feature type="compositionally biased region" description="Polar residues" evidence="1">
    <location>
        <begin position="301"/>
        <end position="326"/>
    </location>
</feature>
<feature type="compositionally biased region" description="Polar residues" evidence="1">
    <location>
        <begin position="452"/>
        <end position="473"/>
    </location>
</feature>
<feature type="compositionally biased region" description="Basic and acidic residues" evidence="1">
    <location>
        <begin position="838"/>
        <end position="859"/>
    </location>
</feature>
<feature type="compositionally biased region" description="Basic and acidic residues" evidence="1">
    <location>
        <begin position="1158"/>
        <end position="1169"/>
    </location>
</feature>
<sequence length="1289" mass="140676">MTDSVPEHPDLPHPPEDMANVKGIPADAVPNDLPATNGTALETGSAGVPYPIIGGDGPDEGFYIKYPAGAPAKFSTDHGVRAFRTVDVEKFAVEHTNPRWLPGKVQEYCNSIRKKHGECCMKDLKRLNNWTDLYEYYDAHDIYHIGHHNLLDVLRHLVTENEELDKQYPAKFAGIIDSWIYMWLSRNNNKMRLKSWTTADGDITCLFSKVDFDDLYGIKDDHMIALVLALMKKREELVLESRDEGRIVNGAGFASANIYFENPQLSGQPFYPQARCPSASAVKDLRRTTAAATPNCPRAIANSTSQSRRISPVKQQATTSTTTNAVPPNHHNQPHRSVNTENDVGPAVVAQTQASPSPGARKDRPVQHVTTNGKSPLTQAQPSSLKSLGRNHAKQSGTIAPKAAKPVPTQPRGFMMVGVQPASKGGNTVPSRAHPQNGNGKPVGRQIPEKMGQTSPPMSHSGPPTQSPQTRRNQGGLARNACVELPPKPRSDGRRAVSFGDASFVDSTTYGNGSSMLGNGSYRCDSVHAAMFDGAFQTQLSHQLPAAAPGCNPSPAGTTSTHRGGSYTRGGYRHKGRRGPQNYEPHAEYPVQAGRGSFYSQTSHQVDTAQGSYRSNTRHYYNRNPDHENERREQVSRRSVWAQIKERPPGHSQDIKSRLKSAMDRQFGIVEDAFPTFQKNGEAFIVRFKDEASALKSLQSGSLKNGVQGLEVEIRPVHSRKQMKDQYVNRGGPGNQQCQPYHNETHFPMGYGMPSPTCGPHVYYARGLHNLPQANQMTMTHVPHSLHRNFPGIGPYKQGIQAHVFGSSFPQPMMPQQAPPQSSQEYQIPKQEASKAIPRQEEEKRTKSAADRETAKSSDWKAQSKPLSEEALENDDPFEKDGATTPTSQGSKSSQISNRKVRVSLPSVSPPRLAQSKAPKSEKPIKEPGKSPVGQEPPPKLTNSPGNVITQAQPSHTRQVPDDTLYGVPLASGKGSETLATTTTSVTGTRSNFTEEKIRQRQAYSNMIAMPLSPRNIKKAASTESNPGNAIRDKAASSEPLPSDTTCHVPRPAQHIPDAESFSVKSDESKTMSASSSPSNRSPSSNPNKTPDNRNTASPHSRHHSKVSKTPTSPINKNAEANKNQKPTSQEEDVVERGSCLSSRADQDSSKFPGNGRETIRVRKVEKGETASNEGSVQERGTASRKRGWKTRPASRSIGFIDQNQQQESQPRVEVTSATDSATRNEASASTTRTPRITSPASVGGSNNVNLRNASSDRDNGGGSGWQKVRSRRRASKRTNTPGSSDHQG</sequence>
<evidence type="ECO:0000256" key="1">
    <source>
        <dbReference type="SAM" id="MobiDB-lite"/>
    </source>
</evidence>
<feature type="region of interest" description="Disordered" evidence="1">
    <location>
        <begin position="1018"/>
        <end position="1289"/>
    </location>
</feature>
<dbReference type="EMBL" id="GL698503">
    <property type="protein sequence ID" value="EFY89067.1"/>
    <property type="molecule type" value="Genomic_DNA"/>
</dbReference>
<dbReference type="InParanoid" id="E9E4P4"/>
<feature type="compositionally biased region" description="Polar residues" evidence="1">
    <location>
        <begin position="1108"/>
        <end position="1128"/>
    </location>
</feature>
<gene>
    <name evidence="2" type="ORF">MAC_04842</name>
</gene>
<feature type="compositionally biased region" description="Polar residues" evidence="1">
    <location>
        <begin position="1278"/>
        <end position="1289"/>
    </location>
</feature>
<feature type="region of interest" description="Disordered" evidence="1">
    <location>
        <begin position="287"/>
        <end position="475"/>
    </location>
</feature>
<name>E9E4P4_METAQ</name>
<feature type="compositionally biased region" description="Polar residues" evidence="1">
    <location>
        <begin position="941"/>
        <end position="958"/>
    </location>
</feature>
<feature type="region of interest" description="Disordered" evidence="1">
    <location>
        <begin position="551"/>
        <end position="580"/>
    </location>
</feature>
<feature type="compositionally biased region" description="Polar residues" evidence="1">
    <location>
        <begin position="368"/>
        <end position="386"/>
    </location>
</feature>
<proteinExistence type="predicted"/>
<accession>E9E4P4</accession>
<dbReference type="Proteomes" id="UP000002499">
    <property type="component" value="Unassembled WGS sequence"/>
</dbReference>
<dbReference type="STRING" id="655827.E9E4P4"/>
<dbReference type="HOGENOM" id="CLU_287442_0_0_1"/>
<dbReference type="eggNOG" id="ENOG502QPW5">
    <property type="taxonomic scope" value="Eukaryota"/>
</dbReference>
<feature type="compositionally biased region" description="Low complexity" evidence="1">
    <location>
        <begin position="1073"/>
        <end position="1088"/>
    </location>
</feature>